<keyword evidence="6 7" id="KW-0472">Membrane</keyword>
<feature type="domain" description="Type II secretion system protein GspF" evidence="8">
    <location>
        <begin position="17"/>
        <end position="136"/>
    </location>
</feature>
<dbReference type="RefSeq" id="WP_094907946.1">
    <property type="nucleotide sequence ID" value="NZ_BJUN01000013.1"/>
</dbReference>
<reference evidence="9 10" key="1">
    <citation type="submission" date="2019-07" db="EMBL/GenBank/DDBJ databases">
        <title>Whole genome shotgun sequence of Marinococcus halophilus NBRC 102359.</title>
        <authorList>
            <person name="Hosoyama A."/>
            <person name="Uohara A."/>
            <person name="Ohji S."/>
            <person name="Ichikawa N."/>
        </authorList>
    </citation>
    <scope>NUCLEOTIDE SEQUENCE [LARGE SCALE GENOMIC DNA]</scope>
    <source>
        <strain evidence="9 10">NBRC 102359</strain>
    </source>
</reference>
<evidence type="ECO:0000256" key="1">
    <source>
        <dbReference type="ARBA" id="ARBA00004651"/>
    </source>
</evidence>
<comment type="similarity">
    <text evidence="2">Belongs to the GSP F family.</text>
</comment>
<evidence type="ECO:0000256" key="5">
    <source>
        <dbReference type="ARBA" id="ARBA00022989"/>
    </source>
</evidence>
<dbReference type="AlphaFoldDB" id="A0A510Y9L9"/>
<dbReference type="PANTHER" id="PTHR30012">
    <property type="entry name" value="GENERAL SECRETION PATHWAY PROTEIN"/>
    <property type="match status" value="1"/>
</dbReference>
<sequence length="346" mass="39751">MSRLSKKNWKPEAKALFLQQLGELLGSGYHLDQSIQMLSWEQPAFVTDSLRSIRRHLRSGRELHQLLLDHHFPSDIAAFVYFAEQSGRLSEGLAAAGSHFMNRLEAWSSFRKVLYYPMFLLWLLIVLAYVFVRYLFPQFLELFEQLSMDLPFYTRMMMKMISFAPVFFVSIFILLAGFGLFYAFAVRLKPASTRILFWSRVPFLRPFIAMRTTSSFAEQFGYLLLNGLSLAESCLVLKNQAHSPLFQEEGGRLEQLLTSGTPLAETFRPPWYLESLRQAVQYGQSTGSLGKVLVQYSSQTQHKLETSIQRLTMAAQPILFFSVGILILSLFAAVFLPMYHMITSIQ</sequence>
<dbReference type="PANTHER" id="PTHR30012:SF0">
    <property type="entry name" value="TYPE II SECRETION SYSTEM PROTEIN F-RELATED"/>
    <property type="match status" value="1"/>
</dbReference>
<keyword evidence="4 7" id="KW-0812">Transmembrane</keyword>
<keyword evidence="10" id="KW-1185">Reference proteome</keyword>
<feature type="transmembrane region" description="Helical" evidence="7">
    <location>
        <begin position="318"/>
        <end position="342"/>
    </location>
</feature>
<dbReference type="OrthoDB" id="1638902at2"/>
<keyword evidence="3" id="KW-1003">Cell membrane</keyword>
<feature type="transmembrane region" description="Helical" evidence="7">
    <location>
        <begin position="156"/>
        <end position="184"/>
    </location>
</feature>
<accession>A0A510Y9L9</accession>
<comment type="subcellular location">
    <subcellularLocation>
        <location evidence="1">Cell membrane</location>
        <topology evidence="1">Multi-pass membrane protein</topology>
    </subcellularLocation>
</comment>
<keyword evidence="5 7" id="KW-1133">Transmembrane helix</keyword>
<protein>
    <submittedName>
        <fullName evidence="9">Competence protein ComG</fullName>
    </submittedName>
</protein>
<name>A0A510Y9L9_MARHA</name>
<evidence type="ECO:0000313" key="9">
    <source>
        <dbReference type="EMBL" id="GEK59381.1"/>
    </source>
</evidence>
<dbReference type="InterPro" id="IPR042094">
    <property type="entry name" value="T2SS_GspF_sf"/>
</dbReference>
<evidence type="ECO:0000256" key="6">
    <source>
        <dbReference type="ARBA" id="ARBA00023136"/>
    </source>
</evidence>
<dbReference type="NCBIfam" id="NF041012">
    <property type="entry name" value="T4P_ComGB"/>
    <property type="match status" value="1"/>
</dbReference>
<comment type="caution">
    <text evidence="9">The sequence shown here is derived from an EMBL/GenBank/DDBJ whole genome shotgun (WGS) entry which is preliminary data.</text>
</comment>
<dbReference type="Gene3D" id="1.20.81.30">
    <property type="entry name" value="Type II secretion system (T2SS), domain F"/>
    <property type="match status" value="2"/>
</dbReference>
<dbReference type="Proteomes" id="UP000321051">
    <property type="component" value="Unassembled WGS sequence"/>
</dbReference>
<feature type="transmembrane region" description="Helical" evidence="7">
    <location>
        <begin position="113"/>
        <end position="136"/>
    </location>
</feature>
<dbReference type="EMBL" id="BJUN01000013">
    <property type="protein sequence ID" value="GEK59381.1"/>
    <property type="molecule type" value="Genomic_DNA"/>
</dbReference>
<dbReference type="InterPro" id="IPR047692">
    <property type="entry name" value="T4P_ComGB"/>
</dbReference>
<feature type="domain" description="Type II secretion system protein GspF" evidence="8">
    <location>
        <begin position="216"/>
        <end position="337"/>
    </location>
</feature>
<evidence type="ECO:0000313" key="10">
    <source>
        <dbReference type="Proteomes" id="UP000321051"/>
    </source>
</evidence>
<gene>
    <name evidence="9" type="ORF">MHA01_22860</name>
</gene>
<evidence type="ECO:0000256" key="3">
    <source>
        <dbReference type="ARBA" id="ARBA00022475"/>
    </source>
</evidence>
<evidence type="ECO:0000256" key="4">
    <source>
        <dbReference type="ARBA" id="ARBA00022692"/>
    </source>
</evidence>
<evidence type="ECO:0000259" key="8">
    <source>
        <dbReference type="Pfam" id="PF00482"/>
    </source>
</evidence>
<organism evidence="9 10">
    <name type="scientific">Marinococcus halophilus</name>
    <dbReference type="NCBI Taxonomy" id="1371"/>
    <lineage>
        <taxon>Bacteria</taxon>
        <taxon>Bacillati</taxon>
        <taxon>Bacillota</taxon>
        <taxon>Bacilli</taxon>
        <taxon>Bacillales</taxon>
        <taxon>Bacillaceae</taxon>
        <taxon>Marinococcus</taxon>
    </lineage>
</organism>
<proteinExistence type="inferred from homology"/>
<dbReference type="GO" id="GO:0005886">
    <property type="term" value="C:plasma membrane"/>
    <property type="evidence" value="ECO:0007669"/>
    <property type="project" value="UniProtKB-SubCell"/>
</dbReference>
<evidence type="ECO:0000256" key="7">
    <source>
        <dbReference type="SAM" id="Phobius"/>
    </source>
</evidence>
<dbReference type="InterPro" id="IPR003004">
    <property type="entry name" value="GspF/PilC"/>
</dbReference>
<dbReference type="STRING" id="1371.GCA_900166605_03135"/>
<dbReference type="Pfam" id="PF00482">
    <property type="entry name" value="T2SSF"/>
    <property type="match status" value="2"/>
</dbReference>
<dbReference type="InterPro" id="IPR018076">
    <property type="entry name" value="T2SS_GspF_dom"/>
</dbReference>
<evidence type="ECO:0000256" key="2">
    <source>
        <dbReference type="ARBA" id="ARBA00005745"/>
    </source>
</evidence>